<organism evidence="1 2">
    <name type="scientific">Haladaptatus litoreus</name>
    <dbReference type="NCBI Taxonomy" id="553468"/>
    <lineage>
        <taxon>Archaea</taxon>
        <taxon>Methanobacteriati</taxon>
        <taxon>Methanobacteriota</taxon>
        <taxon>Stenosarchaea group</taxon>
        <taxon>Halobacteria</taxon>
        <taxon>Halobacteriales</taxon>
        <taxon>Haladaptataceae</taxon>
        <taxon>Haladaptatus</taxon>
    </lineage>
</organism>
<proteinExistence type="predicted"/>
<evidence type="ECO:0000313" key="1">
    <source>
        <dbReference type="EMBL" id="SIQ85062.1"/>
    </source>
</evidence>
<dbReference type="RefSeq" id="WP_139328809.1">
    <property type="nucleotide sequence ID" value="NZ_FTNO01000001.1"/>
</dbReference>
<sequence>MDRRTFIERLGGAVAVRSGIVHAQRDDGYYRNPRVTTPLIQYWEVETRETNRIQLRVRGVDLGDAYATTLIYKDTRLTETLNERLRRDFDGIVGAFIATRITFESPLSAFAQPSLVEGLAKRRFERTARNRGFSRLRERNTAERETTREQATAEYDAYYSIGRYTETPPPNIDRFPGIGRDDRVKTVLYFDVSRSGGSLLLTTGVRPTNQLLQTVLNRDSDAYRRELLQLMHSVR</sequence>
<dbReference type="AlphaFoldDB" id="A0A1N6W4Y4"/>
<protein>
    <submittedName>
        <fullName evidence="1">Uncharacterized protein</fullName>
    </submittedName>
</protein>
<dbReference type="EMBL" id="FTNO01000001">
    <property type="protein sequence ID" value="SIQ85062.1"/>
    <property type="molecule type" value="Genomic_DNA"/>
</dbReference>
<reference evidence="2" key="1">
    <citation type="submission" date="2017-01" db="EMBL/GenBank/DDBJ databases">
        <authorList>
            <person name="Varghese N."/>
            <person name="Submissions S."/>
        </authorList>
    </citation>
    <scope>NUCLEOTIDE SEQUENCE [LARGE SCALE GENOMIC DNA]</scope>
    <source>
        <strain evidence="2">CGMCC 1.7737</strain>
    </source>
</reference>
<keyword evidence="2" id="KW-1185">Reference proteome</keyword>
<evidence type="ECO:0000313" key="2">
    <source>
        <dbReference type="Proteomes" id="UP000186914"/>
    </source>
</evidence>
<dbReference type="Proteomes" id="UP000186914">
    <property type="component" value="Unassembled WGS sequence"/>
</dbReference>
<name>A0A1N6W4Y4_9EURY</name>
<gene>
    <name evidence="1" type="ORF">SAMN05421858_0601</name>
</gene>
<accession>A0A1N6W4Y4</accession>
<dbReference type="OrthoDB" id="248690at2157"/>